<dbReference type="AlphaFoldDB" id="A0A0C2NMD7"/>
<evidence type="ECO:0008006" key="3">
    <source>
        <dbReference type="Google" id="ProtNLM"/>
    </source>
</evidence>
<sequence length="125" mass="13877">MNDPRSAHSSLFKRSNGLGSKTKPATTFADFRPITCLNVAYKIKSTVMVTLVDNTTMEIGIFPTALRAVSPRHQGCVEAHIYSSAVSEIMATTRKPLYTIYAVLTKAFDRVPYPLINRLVNHIYG</sequence>
<evidence type="ECO:0000313" key="1">
    <source>
        <dbReference type="EMBL" id="KII75187.1"/>
    </source>
</evidence>
<accession>A0A0C2NMD7</accession>
<organism evidence="1 2">
    <name type="scientific">Thelohanellus kitauei</name>
    <name type="common">Myxosporean</name>
    <dbReference type="NCBI Taxonomy" id="669202"/>
    <lineage>
        <taxon>Eukaryota</taxon>
        <taxon>Metazoa</taxon>
        <taxon>Cnidaria</taxon>
        <taxon>Myxozoa</taxon>
        <taxon>Myxosporea</taxon>
        <taxon>Bivalvulida</taxon>
        <taxon>Platysporina</taxon>
        <taxon>Myxobolidae</taxon>
        <taxon>Thelohanellus</taxon>
    </lineage>
</organism>
<dbReference type="Proteomes" id="UP000031668">
    <property type="component" value="Unassembled WGS sequence"/>
</dbReference>
<gene>
    <name evidence="1" type="ORF">RF11_06500</name>
</gene>
<keyword evidence="2" id="KW-1185">Reference proteome</keyword>
<dbReference type="EMBL" id="JWZT01000012">
    <property type="protein sequence ID" value="KII75187.1"/>
    <property type="molecule type" value="Genomic_DNA"/>
</dbReference>
<comment type="caution">
    <text evidence="1">The sequence shown here is derived from an EMBL/GenBank/DDBJ whole genome shotgun (WGS) entry which is preliminary data.</text>
</comment>
<name>A0A0C2NMD7_THEKT</name>
<proteinExistence type="predicted"/>
<dbReference type="OrthoDB" id="2194416at2759"/>
<protein>
    <recommendedName>
        <fullName evidence="3">Reverse transcriptase domain-containing protein</fullName>
    </recommendedName>
</protein>
<reference evidence="1 2" key="1">
    <citation type="journal article" date="2014" name="Genome Biol. Evol.">
        <title>The genome of the myxosporean Thelohanellus kitauei shows adaptations to nutrient acquisition within its fish host.</title>
        <authorList>
            <person name="Yang Y."/>
            <person name="Xiong J."/>
            <person name="Zhou Z."/>
            <person name="Huo F."/>
            <person name="Miao W."/>
            <person name="Ran C."/>
            <person name="Liu Y."/>
            <person name="Zhang J."/>
            <person name="Feng J."/>
            <person name="Wang M."/>
            <person name="Wang M."/>
            <person name="Wang L."/>
            <person name="Yao B."/>
        </authorList>
    </citation>
    <scope>NUCLEOTIDE SEQUENCE [LARGE SCALE GENOMIC DNA]</scope>
    <source>
        <strain evidence="1">Wuqing</strain>
    </source>
</reference>
<evidence type="ECO:0000313" key="2">
    <source>
        <dbReference type="Proteomes" id="UP000031668"/>
    </source>
</evidence>